<dbReference type="GO" id="GO:0005876">
    <property type="term" value="C:spindle microtubule"/>
    <property type="evidence" value="ECO:0007669"/>
    <property type="project" value="TreeGrafter"/>
</dbReference>
<evidence type="ECO:0000256" key="4">
    <source>
        <dbReference type="ARBA" id="ARBA00022737"/>
    </source>
</evidence>
<dbReference type="PANTHER" id="PTHR16056:SF16">
    <property type="entry name" value="REGULATOR OF MICROTUBULE DYNAMICS PROTEIN 1"/>
    <property type="match status" value="1"/>
</dbReference>
<sequence length="232" mass="26939">MDAVITEWKRLDNDKEYKKAYDVVCNALNNNTKSPEIYWRKAHSCRNLAISLGKNDKQIYKKYIEEGLLACSEGLQIDSENPKCNSWYGIFLNLSSELEGINKRIENSFKMKDHWMKAIKADPDDFVTLHALGRWCFEVTDLPWIKRKFAATFFGEPPTSTYEEALNYLLGCEKKAPGVIVKNSLYLAKTYHKLMNHDLAKHYCHKVLEFTENDLDTEEAKKKEASELLKKL</sequence>
<proteinExistence type="evidence at transcript level"/>
<keyword evidence="4" id="KW-0677">Repeat</keyword>
<evidence type="ECO:0000256" key="5">
    <source>
        <dbReference type="ARBA" id="ARBA00022803"/>
    </source>
</evidence>
<keyword evidence="3" id="KW-0963">Cytoplasm</keyword>
<evidence type="ECO:0000256" key="6">
    <source>
        <dbReference type="ARBA" id="ARBA00023212"/>
    </source>
</evidence>
<dbReference type="Pfam" id="PF21033">
    <property type="entry name" value="RMD1-3"/>
    <property type="match status" value="1"/>
</dbReference>
<dbReference type="AlphaFoldDB" id="C1LG41"/>
<dbReference type="InterPro" id="IPR049039">
    <property type="entry name" value="RMD1-3_a_helical_rpt"/>
</dbReference>
<comment type="subunit">
    <text evidence="2">Interacts with microtubules.</text>
</comment>
<evidence type="ECO:0000256" key="7">
    <source>
        <dbReference type="ARBA" id="ARBA00039966"/>
    </source>
</evidence>
<reference evidence="9" key="2">
    <citation type="submission" date="2009-03" db="EMBL/GenBank/DDBJ databases">
        <authorList>
            <person name="Gang L."/>
        </authorList>
    </citation>
    <scope>NUCLEOTIDE SEQUENCE</scope>
    <source>
        <strain evidence="9">Anhui</strain>
    </source>
</reference>
<evidence type="ECO:0000256" key="1">
    <source>
        <dbReference type="ARBA" id="ARBA00004245"/>
    </source>
</evidence>
<comment type="subcellular location">
    <subcellularLocation>
        <location evidence="1">Cytoplasm</location>
        <location evidence="1">Cytoskeleton</location>
    </subcellularLocation>
</comment>
<reference evidence="9" key="1">
    <citation type="journal article" date="2009" name="Nature">
        <title>The Schistosoma japonicum genome reveals features of host-parasite interplay.</title>
        <authorList>
            <person name="Liu F."/>
            <person name="Zhou Y."/>
            <person name="Wang Z.Q."/>
            <person name="Lu G."/>
            <person name="Zheng H."/>
            <person name="Brindley P.J."/>
            <person name="McManus D.P."/>
            <person name="Blair D."/>
            <person name="Zhang Q.H."/>
            <person name="Zhong Y."/>
            <person name="Wang S."/>
            <person name="Han Z.G."/>
            <person name="Chen Z."/>
        </authorList>
    </citation>
    <scope>NUCLEOTIDE SEQUENCE</scope>
    <source>
        <strain evidence="9">Anhui</strain>
    </source>
</reference>
<dbReference type="SUPFAM" id="SSF48452">
    <property type="entry name" value="TPR-like"/>
    <property type="match status" value="1"/>
</dbReference>
<accession>C1LG41</accession>
<dbReference type="GO" id="GO:0005739">
    <property type="term" value="C:mitochondrion"/>
    <property type="evidence" value="ECO:0007669"/>
    <property type="project" value="TreeGrafter"/>
</dbReference>
<dbReference type="GO" id="GO:0008017">
    <property type="term" value="F:microtubule binding"/>
    <property type="evidence" value="ECO:0007669"/>
    <property type="project" value="TreeGrafter"/>
</dbReference>
<evidence type="ECO:0000256" key="8">
    <source>
        <dbReference type="ARBA" id="ARBA00041958"/>
    </source>
</evidence>
<dbReference type="PANTHER" id="PTHR16056">
    <property type="entry name" value="REGULATOR OF MICROTUBULE DYNAMICS PROTEIN"/>
    <property type="match status" value="1"/>
</dbReference>
<dbReference type="InterPro" id="IPR011990">
    <property type="entry name" value="TPR-like_helical_dom_sf"/>
</dbReference>
<dbReference type="GO" id="GO:0097431">
    <property type="term" value="C:mitotic spindle pole"/>
    <property type="evidence" value="ECO:0007669"/>
    <property type="project" value="TreeGrafter"/>
</dbReference>
<dbReference type="EMBL" id="FN317940">
    <property type="protein sequence ID" value="CAX73669.1"/>
    <property type="molecule type" value="mRNA"/>
</dbReference>
<evidence type="ECO:0000256" key="2">
    <source>
        <dbReference type="ARBA" id="ARBA00011375"/>
    </source>
</evidence>
<keyword evidence="6" id="KW-0206">Cytoskeleton</keyword>
<protein>
    <recommendedName>
        <fullName evidence="7">Regulator of microtubule dynamics protein 1</fullName>
    </recommendedName>
    <alternativeName>
        <fullName evidence="8">Protein FAM82B</fullName>
    </alternativeName>
</protein>
<dbReference type="Gene3D" id="1.25.40.10">
    <property type="entry name" value="Tetratricopeptide repeat domain"/>
    <property type="match status" value="1"/>
</dbReference>
<evidence type="ECO:0000313" key="9">
    <source>
        <dbReference type="EMBL" id="CAX73669.1"/>
    </source>
</evidence>
<keyword evidence="5" id="KW-0802">TPR repeat</keyword>
<organism evidence="9">
    <name type="scientific">Schistosoma japonicum</name>
    <name type="common">Blood fluke</name>
    <dbReference type="NCBI Taxonomy" id="6182"/>
    <lineage>
        <taxon>Eukaryota</taxon>
        <taxon>Metazoa</taxon>
        <taxon>Spiralia</taxon>
        <taxon>Lophotrochozoa</taxon>
        <taxon>Platyhelminthes</taxon>
        <taxon>Trematoda</taxon>
        <taxon>Digenea</taxon>
        <taxon>Strigeidida</taxon>
        <taxon>Schistosomatoidea</taxon>
        <taxon>Schistosomatidae</taxon>
        <taxon>Schistosoma</taxon>
    </lineage>
</organism>
<evidence type="ECO:0000256" key="3">
    <source>
        <dbReference type="ARBA" id="ARBA00022490"/>
    </source>
</evidence>
<name>C1LG41_SCHJA</name>